<dbReference type="PANTHER" id="PTHR43792:SF1">
    <property type="entry name" value="N-ACETYLTRANSFERASE DOMAIN-CONTAINING PROTEIN"/>
    <property type="match status" value="1"/>
</dbReference>
<dbReference type="PROSITE" id="PS51186">
    <property type="entry name" value="GNAT"/>
    <property type="match status" value="1"/>
</dbReference>
<accession>A0ABT1SM49</accession>
<reference evidence="2 3" key="1">
    <citation type="submission" date="2022-06" db="EMBL/GenBank/DDBJ databases">
        <title>Isolation of gut microbiota from human fecal samples.</title>
        <authorList>
            <person name="Pamer E.G."/>
            <person name="Barat B."/>
            <person name="Waligurski E."/>
            <person name="Medina S."/>
            <person name="Paddock L."/>
            <person name="Mostad J."/>
        </authorList>
    </citation>
    <scope>NUCLEOTIDE SEQUENCE [LARGE SCALE GENOMIC DNA]</scope>
    <source>
        <strain evidence="2 3">DFI.6.1</strain>
    </source>
</reference>
<dbReference type="InterPro" id="IPR016181">
    <property type="entry name" value="Acyl_CoA_acyltransferase"/>
</dbReference>
<feature type="domain" description="N-acetyltransferase" evidence="1">
    <location>
        <begin position="10"/>
        <end position="172"/>
    </location>
</feature>
<keyword evidence="3" id="KW-1185">Reference proteome</keyword>
<evidence type="ECO:0000313" key="3">
    <source>
        <dbReference type="Proteomes" id="UP001524435"/>
    </source>
</evidence>
<dbReference type="InterPro" id="IPR000182">
    <property type="entry name" value="GNAT_dom"/>
</dbReference>
<dbReference type="PANTHER" id="PTHR43792">
    <property type="entry name" value="GNAT FAMILY, PUTATIVE (AFU_ORTHOLOGUE AFUA_3G00765)-RELATED-RELATED"/>
    <property type="match status" value="1"/>
</dbReference>
<protein>
    <submittedName>
        <fullName evidence="2">GNAT family N-acetyltransferase</fullName>
    </submittedName>
</protein>
<dbReference type="Gene3D" id="3.40.630.30">
    <property type="match status" value="1"/>
</dbReference>
<sequence>MNKILETERLYLRRLHDDDSDRLYEMMRDPKTMYAYEHGFSKAETKEWLKRQLDRYAAYGFGLWAVILKESGELIGQCGITMQDYREHQVMEIGYVFDRHFWQNGYAGEAAYACREYGFEVLQADALYSMIRDNNLASICVAKHNQMRCVDTICKYYYHMNMPHYVYRITKQEWLSLKEKA</sequence>
<dbReference type="InterPro" id="IPR051531">
    <property type="entry name" value="N-acetyltransferase"/>
</dbReference>
<dbReference type="RefSeq" id="WP_102269832.1">
    <property type="nucleotide sequence ID" value="NZ_CALVCM010000050.1"/>
</dbReference>
<proteinExistence type="predicted"/>
<gene>
    <name evidence="2" type="ORF">NE663_08500</name>
</gene>
<dbReference type="EMBL" id="JANGCH010000012">
    <property type="protein sequence ID" value="MCQ5122296.1"/>
    <property type="molecule type" value="Genomic_DNA"/>
</dbReference>
<name>A0ABT1SM49_9FIRM</name>
<evidence type="ECO:0000259" key="1">
    <source>
        <dbReference type="PROSITE" id="PS51186"/>
    </source>
</evidence>
<dbReference type="Pfam" id="PF13302">
    <property type="entry name" value="Acetyltransf_3"/>
    <property type="match status" value="1"/>
</dbReference>
<organism evidence="2 3">
    <name type="scientific">Massilicoli timonensis</name>
    <dbReference type="NCBI Taxonomy" id="2015901"/>
    <lineage>
        <taxon>Bacteria</taxon>
        <taxon>Bacillati</taxon>
        <taxon>Bacillota</taxon>
        <taxon>Erysipelotrichia</taxon>
        <taxon>Erysipelotrichales</taxon>
        <taxon>Erysipelotrichaceae</taxon>
        <taxon>Massilicoli</taxon>
    </lineage>
</organism>
<comment type="caution">
    <text evidence="2">The sequence shown here is derived from an EMBL/GenBank/DDBJ whole genome shotgun (WGS) entry which is preliminary data.</text>
</comment>
<evidence type="ECO:0000313" key="2">
    <source>
        <dbReference type="EMBL" id="MCQ5122296.1"/>
    </source>
</evidence>
<dbReference type="SUPFAM" id="SSF55729">
    <property type="entry name" value="Acyl-CoA N-acyltransferases (Nat)"/>
    <property type="match status" value="1"/>
</dbReference>
<dbReference type="Proteomes" id="UP001524435">
    <property type="component" value="Unassembled WGS sequence"/>
</dbReference>